<dbReference type="KEGG" id="sdyn:Mal52_05760"/>
<evidence type="ECO:0000313" key="2">
    <source>
        <dbReference type="Proteomes" id="UP000319383"/>
    </source>
</evidence>
<gene>
    <name evidence="1" type="ORF">Mal52_05760</name>
</gene>
<dbReference type="AlphaFoldDB" id="A0A517ZI23"/>
<reference evidence="1 2" key="1">
    <citation type="submission" date="2019-02" db="EMBL/GenBank/DDBJ databases">
        <title>Deep-cultivation of Planctomycetes and their phenomic and genomic characterization uncovers novel biology.</title>
        <authorList>
            <person name="Wiegand S."/>
            <person name="Jogler M."/>
            <person name="Boedeker C."/>
            <person name="Pinto D."/>
            <person name="Vollmers J."/>
            <person name="Rivas-Marin E."/>
            <person name="Kohn T."/>
            <person name="Peeters S.H."/>
            <person name="Heuer A."/>
            <person name="Rast P."/>
            <person name="Oberbeckmann S."/>
            <person name="Bunk B."/>
            <person name="Jeske O."/>
            <person name="Meyerdierks A."/>
            <person name="Storesund J.E."/>
            <person name="Kallscheuer N."/>
            <person name="Luecker S."/>
            <person name="Lage O.M."/>
            <person name="Pohl T."/>
            <person name="Merkel B.J."/>
            <person name="Hornburger P."/>
            <person name="Mueller R.-W."/>
            <person name="Bruemmer F."/>
            <person name="Labrenz M."/>
            <person name="Spormann A.M."/>
            <person name="Op den Camp H."/>
            <person name="Overmann J."/>
            <person name="Amann R."/>
            <person name="Jetten M.S.M."/>
            <person name="Mascher T."/>
            <person name="Medema M.H."/>
            <person name="Devos D.P."/>
            <person name="Kaster A.-K."/>
            <person name="Ovreas L."/>
            <person name="Rohde M."/>
            <person name="Galperin M.Y."/>
            <person name="Jogler C."/>
        </authorList>
    </citation>
    <scope>NUCLEOTIDE SEQUENCE [LARGE SCALE GENOMIC DNA]</scope>
    <source>
        <strain evidence="1 2">Mal52</strain>
    </source>
</reference>
<name>A0A517ZI23_9PLAN</name>
<evidence type="ECO:0000313" key="1">
    <source>
        <dbReference type="EMBL" id="QDU42121.1"/>
    </source>
</evidence>
<keyword evidence="2" id="KW-1185">Reference proteome</keyword>
<dbReference type="Proteomes" id="UP000319383">
    <property type="component" value="Chromosome"/>
</dbReference>
<sequence>MCQIDKARAIEVGREFLENDGHTVIECAHIAHATKEMYQEELGEPHEHGNFVLELVVVTPPDPNYVVKDPRGDIRAVCVNDLTGEAKYISVLD</sequence>
<protein>
    <submittedName>
        <fullName evidence="1">Uncharacterized protein</fullName>
    </submittedName>
</protein>
<proteinExistence type="predicted"/>
<organism evidence="1 2">
    <name type="scientific">Symmachiella dynata</name>
    <dbReference type="NCBI Taxonomy" id="2527995"/>
    <lineage>
        <taxon>Bacteria</taxon>
        <taxon>Pseudomonadati</taxon>
        <taxon>Planctomycetota</taxon>
        <taxon>Planctomycetia</taxon>
        <taxon>Planctomycetales</taxon>
        <taxon>Planctomycetaceae</taxon>
        <taxon>Symmachiella</taxon>
    </lineage>
</organism>
<accession>A0A517ZI23</accession>
<dbReference type="EMBL" id="CP036276">
    <property type="protein sequence ID" value="QDU42121.1"/>
    <property type="molecule type" value="Genomic_DNA"/>
</dbReference>